<reference evidence="1" key="1">
    <citation type="journal article" date="2016" name="Ticks Tick Borne Dis.">
        <title>De novo assembly and annotation of the salivary gland transcriptome of Rhipicephalus appendiculatus male and female ticks during blood feeding.</title>
        <authorList>
            <person name="de Castro M.H."/>
            <person name="de Klerk D."/>
            <person name="Pienaar R."/>
            <person name="Latif A.A."/>
            <person name="Rees D.J."/>
            <person name="Mans B.J."/>
        </authorList>
    </citation>
    <scope>NUCLEOTIDE SEQUENCE</scope>
    <source>
        <tissue evidence="1">Salivary glands</tissue>
    </source>
</reference>
<dbReference type="EMBL" id="GEDV01011047">
    <property type="protein sequence ID" value="JAP77510.1"/>
    <property type="molecule type" value="Transcribed_RNA"/>
</dbReference>
<name>A0A131YGA4_RHIAP</name>
<evidence type="ECO:0000313" key="1">
    <source>
        <dbReference type="EMBL" id="JAP77510.1"/>
    </source>
</evidence>
<protein>
    <submittedName>
        <fullName evidence="1">Uncharacterized protein</fullName>
    </submittedName>
</protein>
<proteinExistence type="predicted"/>
<dbReference type="AlphaFoldDB" id="A0A131YGA4"/>
<sequence>MGHKNTRSLTVHISGQQCHMIDLEMCCNGVKRETLYRAEYCITDSTTSPTACREIKPPVHQAGWKTLSGLREEQFFHQLDCIPWYGTDAALLLTESGLLATTPQHTLPHVEWYKY</sequence>
<accession>A0A131YGA4</accession>
<organism evidence="1">
    <name type="scientific">Rhipicephalus appendiculatus</name>
    <name type="common">Brown ear tick</name>
    <dbReference type="NCBI Taxonomy" id="34631"/>
    <lineage>
        <taxon>Eukaryota</taxon>
        <taxon>Metazoa</taxon>
        <taxon>Ecdysozoa</taxon>
        <taxon>Arthropoda</taxon>
        <taxon>Chelicerata</taxon>
        <taxon>Arachnida</taxon>
        <taxon>Acari</taxon>
        <taxon>Parasitiformes</taxon>
        <taxon>Ixodida</taxon>
        <taxon>Ixodoidea</taxon>
        <taxon>Ixodidae</taxon>
        <taxon>Rhipicephalinae</taxon>
        <taxon>Rhipicephalus</taxon>
        <taxon>Rhipicephalus</taxon>
    </lineage>
</organism>